<organism evidence="1 2">
    <name type="scientific">Vibrio ishigakensis</name>
    <dbReference type="NCBI Taxonomy" id="1481914"/>
    <lineage>
        <taxon>Bacteria</taxon>
        <taxon>Pseudomonadati</taxon>
        <taxon>Pseudomonadota</taxon>
        <taxon>Gammaproteobacteria</taxon>
        <taxon>Vibrionales</taxon>
        <taxon>Vibrionaceae</taxon>
        <taxon>Vibrio</taxon>
    </lineage>
</organism>
<dbReference type="EMBL" id="BBRZ01000024">
    <property type="protein sequence ID" value="GAM56132.1"/>
    <property type="molecule type" value="Genomic_DNA"/>
</dbReference>
<protein>
    <submittedName>
        <fullName evidence="1">Uncharacterized protein</fullName>
    </submittedName>
</protein>
<dbReference type="Proteomes" id="UP000031671">
    <property type="component" value="Unassembled WGS sequence"/>
</dbReference>
<reference evidence="1 2" key="2">
    <citation type="submission" date="2015-01" db="EMBL/GenBank/DDBJ databases">
        <authorList>
            <consortium name="NBRP consortium"/>
            <person name="Sawabe T."/>
            <person name="Meirelles P."/>
            <person name="Feng G."/>
            <person name="Sayaka M."/>
            <person name="Hattori M."/>
            <person name="Ohkuma M."/>
        </authorList>
    </citation>
    <scope>NUCLEOTIDE SEQUENCE [LARGE SCALE GENOMIC DNA]</scope>
    <source>
        <strain evidence="2">JCM 19231</strain>
    </source>
</reference>
<evidence type="ECO:0000313" key="2">
    <source>
        <dbReference type="Proteomes" id="UP000031671"/>
    </source>
</evidence>
<gene>
    <name evidence="1" type="ORF">JCM19231_5227</name>
</gene>
<reference evidence="1 2" key="1">
    <citation type="submission" date="2015-01" db="EMBL/GenBank/DDBJ databases">
        <title>Vibrio sp. C1 JCM 19231 whole genome shotgun sequence.</title>
        <authorList>
            <person name="Sawabe T."/>
            <person name="Meirelles P."/>
            <person name="Feng G."/>
            <person name="Sayaka M."/>
            <person name="Hattori M."/>
            <person name="Ohkuma M."/>
        </authorList>
    </citation>
    <scope>NUCLEOTIDE SEQUENCE [LARGE SCALE GENOMIC DNA]</scope>
    <source>
        <strain evidence="2">JCM 19231</strain>
    </source>
</reference>
<name>A0A0B8NV02_9VIBR</name>
<dbReference type="AlphaFoldDB" id="A0A0B8NV02"/>
<proteinExistence type="predicted"/>
<accession>A0A0B8NV02</accession>
<evidence type="ECO:0000313" key="1">
    <source>
        <dbReference type="EMBL" id="GAM56132.1"/>
    </source>
</evidence>
<keyword evidence="2" id="KW-1185">Reference proteome</keyword>
<comment type="caution">
    <text evidence="1">The sequence shown here is derived from an EMBL/GenBank/DDBJ whole genome shotgun (WGS) entry which is preliminary data.</text>
</comment>
<dbReference type="RefSeq" id="WP_261834546.1">
    <property type="nucleotide sequence ID" value="NZ_AP024881.1"/>
</dbReference>
<sequence>MFETRITALGQADDQTQYLTIEISNSGWRILECGKLSNSKLKSRNSLVSHFLRFWRTDITLSLRQDNVLYKSIPVPEDAEPWWAEQQVEEMLGVRKDKASLVCDYKLSQKYLELFVSERNALQKLQARFNLRADIIGWQITDLICLCSEYNQRATNPIYGYIYSSLNQLIAVSFLSGISILRTGENDEADLEDFFAERDVDEVLLIGEPLKTPKLTHINLEEVWEVLELEISKEFYLCLASALSALHWKRSGLQND</sequence>